<comment type="caution">
    <text evidence="3">The sequence shown here is derived from an EMBL/GenBank/DDBJ whole genome shotgun (WGS) entry which is preliminary data.</text>
</comment>
<feature type="domain" description="FAD/NAD(P)-binding" evidence="2">
    <location>
        <begin position="8"/>
        <end position="295"/>
    </location>
</feature>
<dbReference type="RefSeq" id="WP_024927001.1">
    <property type="nucleotide sequence ID" value="NZ_MDEO01000018.1"/>
</dbReference>
<dbReference type="PANTHER" id="PTHR42949:SF3">
    <property type="entry name" value="ANAEROBIC GLYCEROL-3-PHOSPHATE DEHYDROGENASE SUBUNIT B"/>
    <property type="match status" value="1"/>
</dbReference>
<reference evidence="3 4" key="1">
    <citation type="submission" date="2016-08" db="EMBL/GenBank/DDBJ databases">
        <title>Whole genome sequence of Mesorhizobium sp. strain UASWS1009 isolated from industrial sewage.</title>
        <authorList>
            <person name="Crovadore J."/>
            <person name="Calmin G."/>
            <person name="Chablais R."/>
            <person name="Cochard B."/>
            <person name="Lefort F."/>
        </authorList>
    </citation>
    <scope>NUCLEOTIDE SEQUENCE [LARGE SCALE GENOMIC DNA]</scope>
    <source>
        <strain evidence="3 4">UASWS1009</strain>
    </source>
</reference>
<name>A0A1C2EDP6_9HYPH</name>
<organism evidence="3 4">
    <name type="scientific">Mesorhizobium hungaricum</name>
    <dbReference type="NCBI Taxonomy" id="1566387"/>
    <lineage>
        <taxon>Bacteria</taxon>
        <taxon>Pseudomonadati</taxon>
        <taxon>Pseudomonadota</taxon>
        <taxon>Alphaproteobacteria</taxon>
        <taxon>Hyphomicrobiales</taxon>
        <taxon>Phyllobacteriaceae</taxon>
        <taxon>Mesorhizobium</taxon>
    </lineage>
</organism>
<dbReference type="GO" id="GO:0016491">
    <property type="term" value="F:oxidoreductase activity"/>
    <property type="evidence" value="ECO:0007669"/>
    <property type="project" value="UniProtKB-KW"/>
</dbReference>
<dbReference type="InterPro" id="IPR036188">
    <property type="entry name" value="FAD/NAD-bd_sf"/>
</dbReference>
<evidence type="ECO:0000259" key="2">
    <source>
        <dbReference type="Pfam" id="PF07992"/>
    </source>
</evidence>
<dbReference type="STRING" id="1566387.QV13_01005"/>
<keyword evidence="1" id="KW-0560">Oxidoreductase</keyword>
<dbReference type="InterPro" id="IPR051691">
    <property type="entry name" value="Metab_Enz_Cyan_OpOx_G3PDH"/>
</dbReference>
<sequence length="415" mass="43964">MNEPIATDVAIVGGGPAGIAAALALRKRGVLRVTILEREDVAGGVPRHCGHPPFGMREFGRVLSGPAYANKLCRAAQDAGVDIRLNTTVTALQPSGTLAVTMPGGTAKVSARRVILATGAREMPRSARLMTGDRPIGVITTGTLQHSIYIEHSKPFRRPVIVGTELVSLSAVLTCWKAGIRPVAMVETGSRPTARRPLDLFPRLLGIPMHYGAEVRDIKGRSRVETVTLRLADGSTSEVACDGILLTGRFVPEAALARLSHLAVDPGSGGPSIDQFGRCSDPAYFAAGNLLRPVETAGWSFREGARIGSVVADDLDGLLPMARQAITVERGPGLKLTVPQRIALPSTTACLDHIQLRAEASGSGLLKVESAGRTIWQKHMSVLPERRILVPLATVLQACDKAETISIGFIEDKAS</sequence>
<dbReference type="PANTHER" id="PTHR42949">
    <property type="entry name" value="ANAEROBIC GLYCEROL-3-PHOSPHATE DEHYDROGENASE SUBUNIT B"/>
    <property type="match status" value="1"/>
</dbReference>
<dbReference type="Proteomes" id="UP000094412">
    <property type="component" value="Unassembled WGS sequence"/>
</dbReference>
<dbReference type="PRINTS" id="PR00368">
    <property type="entry name" value="FADPNR"/>
</dbReference>
<evidence type="ECO:0000256" key="1">
    <source>
        <dbReference type="ARBA" id="ARBA00023002"/>
    </source>
</evidence>
<keyword evidence="4" id="KW-1185">Reference proteome</keyword>
<dbReference type="Gene3D" id="3.50.50.60">
    <property type="entry name" value="FAD/NAD(P)-binding domain"/>
    <property type="match status" value="2"/>
</dbReference>
<evidence type="ECO:0000313" key="4">
    <source>
        <dbReference type="Proteomes" id="UP000094412"/>
    </source>
</evidence>
<dbReference type="Pfam" id="PF07992">
    <property type="entry name" value="Pyr_redox_2"/>
    <property type="match status" value="1"/>
</dbReference>
<dbReference type="PRINTS" id="PR00469">
    <property type="entry name" value="PNDRDTASEII"/>
</dbReference>
<dbReference type="SUPFAM" id="SSF51905">
    <property type="entry name" value="FAD/NAD(P)-binding domain"/>
    <property type="match status" value="1"/>
</dbReference>
<dbReference type="InterPro" id="IPR023753">
    <property type="entry name" value="FAD/NAD-binding_dom"/>
</dbReference>
<dbReference type="OrthoDB" id="5287468at2"/>
<dbReference type="EMBL" id="MDEO01000018">
    <property type="protein sequence ID" value="OCX25185.1"/>
    <property type="molecule type" value="Genomic_DNA"/>
</dbReference>
<proteinExistence type="predicted"/>
<accession>A0A1C2EDP6</accession>
<gene>
    <name evidence="3" type="ORF">QV13_01005</name>
</gene>
<protein>
    <submittedName>
        <fullName evidence="3">Pyridine nucleotide-disulfide oxidoreductase</fullName>
    </submittedName>
</protein>
<evidence type="ECO:0000313" key="3">
    <source>
        <dbReference type="EMBL" id="OCX25185.1"/>
    </source>
</evidence>
<dbReference type="AlphaFoldDB" id="A0A1C2EDP6"/>